<proteinExistence type="predicted"/>
<reference evidence="3" key="1">
    <citation type="submission" date="2013-09" db="EMBL/GenBank/DDBJ databases">
        <title>The Genome Sequence of Anopheles culicifacies species A.</title>
        <authorList>
            <consortium name="The Broad Institute Genomics Platform"/>
            <person name="Neafsey D.E."/>
            <person name="Besansky N."/>
            <person name="Howell P."/>
            <person name="Walton C."/>
            <person name="Young S.K."/>
            <person name="Zeng Q."/>
            <person name="Gargeya S."/>
            <person name="Fitzgerald M."/>
            <person name="Haas B."/>
            <person name="Abouelleil A."/>
            <person name="Allen A.W."/>
            <person name="Alvarado L."/>
            <person name="Arachchi H.M."/>
            <person name="Berlin A.M."/>
            <person name="Chapman S.B."/>
            <person name="Gainer-Dewar J."/>
            <person name="Goldberg J."/>
            <person name="Griggs A."/>
            <person name="Gujja S."/>
            <person name="Hansen M."/>
            <person name="Howarth C."/>
            <person name="Imamovic A."/>
            <person name="Ireland A."/>
            <person name="Larimer J."/>
            <person name="McCowan C."/>
            <person name="Murphy C."/>
            <person name="Pearson M."/>
            <person name="Poon T.W."/>
            <person name="Priest M."/>
            <person name="Roberts A."/>
            <person name="Saif S."/>
            <person name="Shea T."/>
            <person name="Sisk P."/>
            <person name="Sykes S."/>
            <person name="Wortman J."/>
            <person name="Nusbaum C."/>
            <person name="Birren B."/>
        </authorList>
    </citation>
    <scope>NUCLEOTIDE SEQUENCE [LARGE SCALE GENOMIC DNA]</scope>
    <source>
        <strain evidence="3">A-37</strain>
    </source>
</reference>
<evidence type="ECO:0000256" key="1">
    <source>
        <dbReference type="SAM" id="MobiDB-lite"/>
    </source>
</evidence>
<accession>A0A182M0Y0</accession>
<dbReference type="Proteomes" id="UP000075883">
    <property type="component" value="Unassembled WGS sequence"/>
</dbReference>
<evidence type="ECO:0000313" key="2">
    <source>
        <dbReference type="EnsemblMetazoa" id="ACUA006770-PA"/>
    </source>
</evidence>
<feature type="compositionally biased region" description="Polar residues" evidence="1">
    <location>
        <begin position="1"/>
        <end position="13"/>
    </location>
</feature>
<protein>
    <submittedName>
        <fullName evidence="2">Uncharacterized protein</fullName>
    </submittedName>
</protein>
<dbReference type="AlphaFoldDB" id="A0A182M0Y0"/>
<feature type="compositionally biased region" description="Acidic residues" evidence="1">
    <location>
        <begin position="42"/>
        <end position="58"/>
    </location>
</feature>
<feature type="region of interest" description="Disordered" evidence="1">
    <location>
        <begin position="1"/>
        <end position="61"/>
    </location>
</feature>
<evidence type="ECO:0000313" key="3">
    <source>
        <dbReference type="Proteomes" id="UP000075883"/>
    </source>
</evidence>
<sequence length="132" mass="14177">MSAANSASVSPTPTMVGLEGTDSADDTRLRPPICGDQTTESSFDDDEDDDGEEEDKEQEDAVHCLEPEGPRASVAIVEQCQTFDGQPSKLGDGADRSIILLRDISPTVPMRTNACESARVDRRDDASSITFL</sequence>
<reference evidence="2" key="2">
    <citation type="submission" date="2020-05" db="UniProtKB">
        <authorList>
            <consortium name="EnsemblMetazoa"/>
        </authorList>
    </citation>
    <scope>IDENTIFICATION</scope>
    <source>
        <strain evidence="2">A-37</strain>
    </source>
</reference>
<dbReference type="VEuPathDB" id="VectorBase:ACUA006770"/>
<dbReference type="EnsemblMetazoa" id="ACUA006770-RA">
    <property type="protein sequence ID" value="ACUA006770-PA"/>
    <property type="gene ID" value="ACUA006770"/>
</dbReference>
<dbReference type="EMBL" id="AXCM01003903">
    <property type="status" value="NOT_ANNOTATED_CDS"/>
    <property type="molecule type" value="Genomic_DNA"/>
</dbReference>
<name>A0A182M0Y0_9DIPT</name>
<keyword evidence="3" id="KW-1185">Reference proteome</keyword>
<organism evidence="2 3">
    <name type="scientific">Anopheles culicifacies</name>
    <dbReference type="NCBI Taxonomy" id="139723"/>
    <lineage>
        <taxon>Eukaryota</taxon>
        <taxon>Metazoa</taxon>
        <taxon>Ecdysozoa</taxon>
        <taxon>Arthropoda</taxon>
        <taxon>Hexapoda</taxon>
        <taxon>Insecta</taxon>
        <taxon>Pterygota</taxon>
        <taxon>Neoptera</taxon>
        <taxon>Endopterygota</taxon>
        <taxon>Diptera</taxon>
        <taxon>Nematocera</taxon>
        <taxon>Culicoidea</taxon>
        <taxon>Culicidae</taxon>
        <taxon>Anophelinae</taxon>
        <taxon>Anopheles</taxon>
        <taxon>culicifacies species complex</taxon>
    </lineage>
</organism>